<accession>A0A6A5RJF9</accession>
<evidence type="ECO:0000313" key="1">
    <source>
        <dbReference type="EMBL" id="KAF1928515.1"/>
    </source>
</evidence>
<name>A0A6A5RJF9_9PLEO</name>
<sequence length="107" mass="12388">MARINPHRDTTVEEVDNAPFNLLQSPLLRLPGELRNRIFALAFDTADLQQLWYENTPPRRVANTGRPLSQTCTKVRKEIEHLHDSYTKLRILEGYASVHQIFHPIGE</sequence>
<evidence type="ECO:0000313" key="2">
    <source>
        <dbReference type="Proteomes" id="UP000800082"/>
    </source>
</evidence>
<reference evidence="1" key="1">
    <citation type="journal article" date="2020" name="Stud. Mycol.">
        <title>101 Dothideomycetes genomes: a test case for predicting lifestyles and emergence of pathogens.</title>
        <authorList>
            <person name="Haridas S."/>
            <person name="Albert R."/>
            <person name="Binder M."/>
            <person name="Bloem J."/>
            <person name="Labutti K."/>
            <person name="Salamov A."/>
            <person name="Andreopoulos B."/>
            <person name="Baker S."/>
            <person name="Barry K."/>
            <person name="Bills G."/>
            <person name="Bluhm B."/>
            <person name="Cannon C."/>
            <person name="Castanera R."/>
            <person name="Culley D."/>
            <person name="Daum C."/>
            <person name="Ezra D."/>
            <person name="Gonzalez J."/>
            <person name="Henrissat B."/>
            <person name="Kuo A."/>
            <person name="Liang C."/>
            <person name="Lipzen A."/>
            <person name="Lutzoni F."/>
            <person name="Magnuson J."/>
            <person name="Mondo S."/>
            <person name="Nolan M."/>
            <person name="Ohm R."/>
            <person name="Pangilinan J."/>
            <person name="Park H.-J."/>
            <person name="Ramirez L."/>
            <person name="Alfaro M."/>
            <person name="Sun H."/>
            <person name="Tritt A."/>
            <person name="Yoshinaga Y."/>
            <person name="Zwiers L.-H."/>
            <person name="Turgeon B."/>
            <person name="Goodwin S."/>
            <person name="Spatafora J."/>
            <person name="Crous P."/>
            <person name="Grigoriev I."/>
        </authorList>
    </citation>
    <scope>NUCLEOTIDE SEQUENCE</scope>
    <source>
        <strain evidence="1">CBS 183.55</strain>
    </source>
</reference>
<keyword evidence="2" id="KW-1185">Reference proteome</keyword>
<dbReference type="AlphaFoldDB" id="A0A6A5RJF9"/>
<proteinExistence type="predicted"/>
<organism evidence="1 2">
    <name type="scientific">Didymella exigua CBS 183.55</name>
    <dbReference type="NCBI Taxonomy" id="1150837"/>
    <lineage>
        <taxon>Eukaryota</taxon>
        <taxon>Fungi</taxon>
        <taxon>Dikarya</taxon>
        <taxon>Ascomycota</taxon>
        <taxon>Pezizomycotina</taxon>
        <taxon>Dothideomycetes</taxon>
        <taxon>Pleosporomycetidae</taxon>
        <taxon>Pleosporales</taxon>
        <taxon>Pleosporineae</taxon>
        <taxon>Didymellaceae</taxon>
        <taxon>Didymella</taxon>
    </lineage>
</organism>
<dbReference type="OrthoDB" id="3645052at2759"/>
<dbReference type="Proteomes" id="UP000800082">
    <property type="component" value="Unassembled WGS sequence"/>
</dbReference>
<dbReference type="GeneID" id="54352456"/>
<dbReference type="EMBL" id="ML978968">
    <property type="protein sequence ID" value="KAF1928515.1"/>
    <property type="molecule type" value="Genomic_DNA"/>
</dbReference>
<dbReference type="RefSeq" id="XP_033448763.1">
    <property type="nucleotide sequence ID" value="XM_033594788.1"/>
</dbReference>
<gene>
    <name evidence="1" type="ORF">M421DRAFT_4987</name>
</gene>
<protein>
    <submittedName>
        <fullName evidence="1">Uncharacterized protein</fullName>
    </submittedName>
</protein>